<accession>A0A9X6YAJ5</accession>
<dbReference type="Proteomes" id="UP000220702">
    <property type="component" value="Unassembled WGS sequence"/>
</dbReference>
<reference evidence="2 3" key="1">
    <citation type="submission" date="2017-09" db="EMBL/GenBank/DDBJ databases">
        <title>Large-scale bioinformatics analysis of Bacillus genomes uncovers conserved roles of natural products in bacterial physiology.</title>
        <authorList>
            <consortium name="Agbiome Team Llc"/>
            <person name="Bleich R.M."/>
            <person name="Grubbs K.J."/>
            <person name="Santa Maria K.C."/>
            <person name="Allen S.E."/>
            <person name="Farag S."/>
            <person name="Shank E.A."/>
            <person name="Bowers A."/>
        </authorList>
    </citation>
    <scope>NUCLEOTIDE SEQUENCE [LARGE SCALE GENOMIC DNA]</scope>
    <source>
        <strain evidence="2 3">AFS089089</strain>
    </source>
</reference>
<name>A0A9X6YAJ5_BACTU</name>
<feature type="transmembrane region" description="Helical" evidence="1">
    <location>
        <begin position="7"/>
        <end position="27"/>
    </location>
</feature>
<keyword evidence="1" id="KW-0472">Membrane</keyword>
<dbReference type="RefSeq" id="WP_098902008.1">
    <property type="nucleotide sequence ID" value="NZ_NVNL01000017.1"/>
</dbReference>
<evidence type="ECO:0000313" key="2">
    <source>
        <dbReference type="EMBL" id="PEA89372.1"/>
    </source>
</evidence>
<comment type="caution">
    <text evidence="2">The sequence shown here is derived from an EMBL/GenBank/DDBJ whole genome shotgun (WGS) entry which is preliminary data.</text>
</comment>
<dbReference type="AlphaFoldDB" id="A0A9X6YAJ5"/>
<sequence length="63" mass="7341">MKYAKISIKMMAILTYIPLGYLVYLYVTNFLPKHGMIDNISWGLLTLLVLFIPMSMWKDANKL</sequence>
<proteinExistence type="predicted"/>
<protein>
    <submittedName>
        <fullName evidence="2">Uncharacterized protein</fullName>
    </submittedName>
</protein>
<dbReference type="EMBL" id="NVNL01000017">
    <property type="protein sequence ID" value="PEA89372.1"/>
    <property type="molecule type" value="Genomic_DNA"/>
</dbReference>
<gene>
    <name evidence="2" type="ORF">CON71_14110</name>
</gene>
<evidence type="ECO:0000256" key="1">
    <source>
        <dbReference type="SAM" id="Phobius"/>
    </source>
</evidence>
<keyword evidence="1" id="KW-1133">Transmembrane helix</keyword>
<keyword evidence="1" id="KW-0812">Transmembrane</keyword>
<feature type="transmembrane region" description="Helical" evidence="1">
    <location>
        <begin position="39"/>
        <end position="57"/>
    </location>
</feature>
<evidence type="ECO:0000313" key="3">
    <source>
        <dbReference type="Proteomes" id="UP000220702"/>
    </source>
</evidence>
<organism evidence="2 3">
    <name type="scientific">Bacillus thuringiensis</name>
    <dbReference type="NCBI Taxonomy" id="1428"/>
    <lineage>
        <taxon>Bacteria</taxon>
        <taxon>Bacillati</taxon>
        <taxon>Bacillota</taxon>
        <taxon>Bacilli</taxon>
        <taxon>Bacillales</taxon>
        <taxon>Bacillaceae</taxon>
        <taxon>Bacillus</taxon>
        <taxon>Bacillus cereus group</taxon>
    </lineage>
</organism>